<dbReference type="Proteomes" id="UP000829476">
    <property type="component" value="Chromosome"/>
</dbReference>
<dbReference type="Pfam" id="PF04773">
    <property type="entry name" value="FecR"/>
    <property type="match status" value="1"/>
</dbReference>
<proteinExistence type="predicted"/>
<dbReference type="InterPro" id="IPR032508">
    <property type="entry name" value="FecR_C"/>
</dbReference>
<dbReference type="PANTHER" id="PTHR30273:SF2">
    <property type="entry name" value="PROTEIN FECR"/>
    <property type="match status" value="1"/>
</dbReference>
<evidence type="ECO:0000256" key="1">
    <source>
        <dbReference type="SAM" id="Phobius"/>
    </source>
</evidence>
<keyword evidence="5" id="KW-1185">Reference proteome</keyword>
<dbReference type="InterPro" id="IPR012373">
    <property type="entry name" value="Ferrdict_sens_TM"/>
</dbReference>
<keyword evidence="1" id="KW-0812">Transmembrane</keyword>
<dbReference type="Pfam" id="PF16344">
    <property type="entry name" value="FecR_C"/>
    <property type="match status" value="1"/>
</dbReference>
<name>A0ABY3YLP6_9FLAO</name>
<dbReference type="PIRSF" id="PIRSF018266">
    <property type="entry name" value="FecR"/>
    <property type="match status" value="1"/>
</dbReference>
<evidence type="ECO:0000313" key="4">
    <source>
        <dbReference type="EMBL" id="UNY98759.1"/>
    </source>
</evidence>
<feature type="domain" description="FecR protein" evidence="2">
    <location>
        <begin position="174"/>
        <end position="267"/>
    </location>
</feature>
<organism evidence="4 5">
    <name type="scientific">Zhouia spongiae</name>
    <dbReference type="NCBI Taxonomy" id="2202721"/>
    <lineage>
        <taxon>Bacteria</taxon>
        <taxon>Pseudomonadati</taxon>
        <taxon>Bacteroidota</taxon>
        <taxon>Flavobacteriia</taxon>
        <taxon>Flavobacteriales</taxon>
        <taxon>Flavobacteriaceae</taxon>
        <taxon>Zhouia</taxon>
    </lineage>
</organism>
<dbReference type="InterPro" id="IPR006860">
    <property type="entry name" value="FecR"/>
</dbReference>
<feature type="domain" description="Protein FecR C-terminal" evidence="3">
    <location>
        <begin position="317"/>
        <end position="384"/>
    </location>
</feature>
<protein>
    <submittedName>
        <fullName evidence="4">DUF4974 domain-containing protein</fullName>
    </submittedName>
</protein>
<accession>A0ABY3YLP6</accession>
<feature type="transmembrane region" description="Helical" evidence="1">
    <location>
        <begin position="88"/>
        <end position="106"/>
    </location>
</feature>
<keyword evidence="1" id="KW-1133">Transmembrane helix</keyword>
<keyword evidence="1" id="KW-0472">Membrane</keyword>
<dbReference type="RefSeq" id="WP_242937165.1">
    <property type="nucleotide sequence ID" value="NZ_CP094326.1"/>
</dbReference>
<sequence>MKDDALYMDLITRKLSESLNDAEEKQFQEWLEESKENELFFEELTLLKKNKKDVLHILNPDAGKAWLNIQKKSVLLRRNARRKKQRDFVFRMAAVFLVCIGAYFFFKPQNRVTDTLDPVHEAVTFQTEYGKTEILNPENNKITNNQGQLIGTNNGNELIFSGDGSTPDTYNAVHVPRGKRFTVVLPDSSKIYLNSESSLKFPADFKDKQNRMVFLKGEGYFEVTKDSSKPFIVSSHGIQTRVLGTKFNITAYSEDHSVRTVLTEGAVALYDETTGYLPETSVKLNPDQCATWNELTDEIEVKDVDVSPYIAWIKGVLMFNKEPFSEIVKRMERYYNVEIQNNNKELNKQVFTAKFVDEHIEDVLASFNKSYNFSYTIESNTIIIN</sequence>
<dbReference type="Gene3D" id="3.55.50.30">
    <property type="match status" value="1"/>
</dbReference>
<gene>
    <name evidence="4" type="ORF">MQE36_00030</name>
</gene>
<reference evidence="4 5" key="1">
    <citation type="journal article" date="2018" name="Int. J. Syst. Evol. Microbiol.">
        <title>Zhouia spongiae sp. nov., isolated from a marine sponge.</title>
        <authorList>
            <person name="Zhuang L."/>
            <person name="Lin B."/>
            <person name="Qin F."/>
            <person name="Luo L."/>
        </authorList>
    </citation>
    <scope>NUCLEOTIDE SEQUENCE [LARGE SCALE GENOMIC DNA]</scope>
    <source>
        <strain evidence="4 5">HN-Y44</strain>
    </source>
</reference>
<evidence type="ECO:0000313" key="5">
    <source>
        <dbReference type="Proteomes" id="UP000829476"/>
    </source>
</evidence>
<evidence type="ECO:0000259" key="2">
    <source>
        <dbReference type="Pfam" id="PF04773"/>
    </source>
</evidence>
<dbReference type="PANTHER" id="PTHR30273">
    <property type="entry name" value="PERIPLASMIC SIGNAL SENSOR AND SIGMA FACTOR ACTIVATOR FECR-RELATED"/>
    <property type="match status" value="1"/>
</dbReference>
<dbReference type="Gene3D" id="2.60.120.1440">
    <property type="match status" value="1"/>
</dbReference>
<dbReference type="EMBL" id="CP094326">
    <property type="protein sequence ID" value="UNY98759.1"/>
    <property type="molecule type" value="Genomic_DNA"/>
</dbReference>
<evidence type="ECO:0000259" key="3">
    <source>
        <dbReference type="Pfam" id="PF16344"/>
    </source>
</evidence>